<accession>Q8ERP5</accession>
<dbReference type="HOGENOM" id="CLU_1132703_0_0_9"/>
<evidence type="ECO:0000313" key="3">
    <source>
        <dbReference type="EMBL" id="BAC13212.1"/>
    </source>
</evidence>
<keyword evidence="4" id="KW-1185">Reference proteome</keyword>
<name>Q8ERP5_OCEIH</name>
<gene>
    <name evidence="3" type="ordered locus">OB1256</name>
</gene>
<dbReference type="OrthoDB" id="9812621at2"/>
<feature type="domain" description="Peptidoglycan binding-like" evidence="2">
    <location>
        <begin position="67"/>
        <end position="120"/>
    </location>
</feature>
<evidence type="ECO:0000313" key="4">
    <source>
        <dbReference type="Proteomes" id="UP000000822"/>
    </source>
</evidence>
<proteinExistence type="predicted"/>
<dbReference type="InterPro" id="IPR002477">
    <property type="entry name" value="Peptidoglycan-bd-like"/>
</dbReference>
<keyword evidence="1" id="KW-0732">Signal</keyword>
<dbReference type="KEGG" id="oih:OB1256"/>
<evidence type="ECO:0000256" key="1">
    <source>
        <dbReference type="SAM" id="SignalP"/>
    </source>
</evidence>
<dbReference type="SUPFAM" id="SSF47090">
    <property type="entry name" value="PGBD-like"/>
    <property type="match status" value="1"/>
</dbReference>
<dbReference type="InterPro" id="IPR036366">
    <property type="entry name" value="PGBDSf"/>
</dbReference>
<evidence type="ECO:0000259" key="2">
    <source>
        <dbReference type="Pfam" id="PF01471"/>
    </source>
</evidence>
<sequence>MKKKWLTIVPAVALAITPLYFQEVEASSAHPDSQMEQSNSDVPQRLEPILDIAPEHQPTLKEDSVGLEVELVQVKLNHFGFETDVDGIFGSKTEKQVMNFQKKHDLIIDGIVGEETWIALLAEERQDMFTVDYAISLAEEELNNDDLIFSSNGELYVDNDGRTFYNLKASSKSMIEDGGTGTVGFYNVYSDGEVILSEPMNKLQQRMSMDVLCFLNVLAIYGSTLVRIHYVPLIRFVKFIPKIQN</sequence>
<feature type="chain" id="PRO_5039375193" description="Peptidoglycan binding-like domain-containing protein" evidence="1">
    <location>
        <begin position="22"/>
        <end position="245"/>
    </location>
</feature>
<protein>
    <recommendedName>
        <fullName evidence="2">Peptidoglycan binding-like domain-containing protein</fullName>
    </recommendedName>
</protein>
<reference evidence="3 4" key="1">
    <citation type="journal article" date="2001" name="FEMS Microbiol. Lett.">
        <title>Oceanobacillus iheyensis gen. nov., sp. nov., a deep-sea extremely halotolerant and alkaliphilic species isolated from a depth of 1050 m on the Iheya Ridge.</title>
        <authorList>
            <person name="Lu J."/>
            <person name="Nogi Y."/>
            <person name="Takami H."/>
        </authorList>
    </citation>
    <scope>NUCLEOTIDE SEQUENCE [LARGE SCALE GENOMIC DNA]</scope>
    <source>
        <strain evidence="4">DSM 14371 / CIP 107618 / JCM 11309 / KCTC 3954 / HTE831</strain>
    </source>
</reference>
<organism evidence="3 4">
    <name type="scientific">Oceanobacillus iheyensis (strain DSM 14371 / CIP 107618 / JCM 11309 / KCTC 3954 / HTE831)</name>
    <dbReference type="NCBI Taxonomy" id="221109"/>
    <lineage>
        <taxon>Bacteria</taxon>
        <taxon>Bacillati</taxon>
        <taxon>Bacillota</taxon>
        <taxon>Bacilli</taxon>
        <taxon>Bacillales</taxon>
        <taxon>Bacillaceae</taxon>
        <taxon>Oceanobacillus</taxon>
    </lineage>
</organism>
<feature type="signal peptide" evidence="1">
    <location>
        <begin position="1"/>
        <end position="21"/>
    </location>
</feature>
<reference evidence="3 4" key="2">
    <citation type="journal article" date="2002" name="Nucleic Acids Res.">
        <title>Genome sequence of Oceanobacillus iheyensis isolated from the Iheya Ridge and its unexpected adaptive capabilities to extreme environments.</title>
        <authorList>
            <person name="Takami H."/>
            <person name="Takaki Y."/>
            <person name="Uchiyama I."/>
        </authorList>
    </citation>
    <scope>NUCLEOTIDE SEQUENCE [LARGE SCALE GENOMIC DNA]</scope>
    <source>
        <strain evidence="4">DSM 14371 / CIP 107618 / JCM 11309 / KCTC 3954 / HTE831</strain>
    </source>
</reference>
<dbReference type="Gene3D" id="1.10.101.10">
    <property type="entry name" value="PGBD-like superfamily/PGBD"/>
    <property type="match status" value="1"/>
</dbReference>
<dbReference type="Pfam" id="PF01471">
    <property type="entry name" value="PG_binding_1"/>
    <property type="match status" value="1"/>
</dbReference>
<dbReference type="RefSeq" id="WP_011065658.1">
    <property type="nucleotide sequence ID" value="NC_004193.1"/>
</dbReference>
<dbReference type="Proteomes" id="UP000000822">
    <property type="component" value="Chromosome"/>
</dbReference>
<dbReference type="eggNOG" id="COG3409">
    <property type="taxonomic scope" value="Bacteria"/>
</dbReference>
<dbReference type="EMBL" id="BA000028">
    <property type="protein sequence ID" value="BAC13212.1"/>
    <property type="molecule type" value="Genomic_DNA"/>
</dbReference>
<dbReference type="InterPro" id="IPR036365">
    <property type="entry name" value="PGBD-like_sf"/>
</dbReference>
<dbReference type="AlphaFoldDB" id="Q8ERP5"/>